<protein>
    <submittedName>
        <fullName evidence="1">Uncharacterized protein</fullName>
    </submittedName>
</protein>
<reference evidence="1" key="2">
    <citation type="submission" date="2020-11" db="EMBL/GenBank/DDBJ databases">
        <authorList>
            <person name="McCartney M.A."/>
            <person name="Auch B."/>
            <person name="Kono T."/>
            <person name="Mallez S."/>
            <person name="Becker A."/>
            <person name="Gohl D.M."/>
            <person name="Silverstein K.A.T."/>
            <person name="Koren S."/>
            <person name="Bechman K.B."/>
            <person name="Herman A."/>
            <person name="Abrahante J.E."/>
            <person name="Garbe J."/>
        </authorList>
    </citation>
    <scope>NUCLEOTIDE SEQUENCE</scope>
    <source>
        <strain evidence="1">Duluth1</strain>
        <tissue evidence="1">Whole animal</tissue>
    </source>
</reference>
<dbReference type="EMBL" id="JAIWYP010000004">
    <property type="protein sequence ID" value="KAH3831510.1"/>
    <property type="molecule type" value="Genomic_DNA"/>
</dbReference>
<evidence type="ECO:0000313" key="1">
    <source>
        <dbReference type="EMBL" id="KAH3831510.1"/>
    </source>
</evidence>
<evidence type="ECO:0000313" key="2">
    <source>
        <dbReference type="Proteomes" id="UP000828390"/>
    </source>
</evidence>
<proteinExistence type="predicted"/>
<organism evidence="1 2">
    <name type="scientific">Dreissena polymorpha</name>
    <name type="common">Zebra mussel</name>
    <name type="synonym">Mytilus polymorpha</name>
    <dbReference type="NCBI Taxonomy" id="45954"/>
    <lineage>
        <taxon>Eukaryota</taxon>
        <taxon>Metazoa</taxon>
        <taxon>Spiralia</taxon>
        <taxon>Lophotrochozoa</taxon>
        <taxon>Mollusca</taxon>
        <taxon>Bivalvia</taxon>
        <taxon>Autobranchia</taxon>
        <taxon>Heteroconchia</taxon>
        <taxon>Euheterodonta</taxon>
        <taxon>Imparidentia</taxon>
        <taxon>Neoheterodontei</taxon>
        <taxon>Myida</taxon>
        <taxon>Dreissenoidea</taxon>
        <taxon>Dreissenidae</taxon>
        <taxon>Dreissena</taxon>
    </lineage>
</organism>
<keyword evidence="2" id="KW-1185">Reference proteome</keyword>
<reference evidence="1" key="1">
    <citation type="journal article" date="2019" name="bioRxiv">
        <title>The Genome of the Zebra Mussel, Dreissena polymorpha: A Resource for Invasive Species Research.</title>
        <authorList>
            <person name="McCartney M.A."/>
            <person name="Auch B."/>
            <person name="Kono T."/>
            <person name="Mallez S."/>
            <person name="Zhang Y."/>
            <person name="Obille A."/>
            <person name="Becker A."/>
            <person name="Abrahante J.E."/>
            <person name="Garbe J."/>
            <person name="Badalamenti J.P."/>
            <person name="Herman A."/>
            <person name="Mangelson H."/>
            <person name="Liachko I."/>
            <person name="Sullivan S."/>
            <person name="Sone E.D."/>
            <person name="Koren S."/>
            <person name="Silverstein K.A.T."/>
            <person name="Beckman K.B."/>
            <person name="Gohl D.M."/>
        </authorList>
    </citation>
    <scope>NUCLEOTIDE SEQUENCE</scope>
    <source>
        <strain evidence="1">Duluth1</strain>
        <tissue evidence="1">Whole animal</tissue>
    </source>
</reference>
<gene>
    <name evidence="1" type="ORF">DPMN_104779</name>
</gene>
<comment type="caution">
    <text evidence="1">The sequence shown here is derived from an EMBL/GenBank/DDBJ whole genome shotgun (WGS) entry which is preliminary data.</text>
</comment>
<dbReference type="Proteomes" id="UP000828390">
    <property type="component" value="Unassembled WGS sequence"/>
</dbReference>
<sequence length="66" mass="7533">MWNFFRSLRRAGSIKLPFQDADVISVCDLSGYRVKNYKSDTADPSTVYLADGETSLNQVLYRHIMA</sequence>
<dbReference type="AlphaFoldDB" id="A0A9D4HC61"/>
<accession>A0A9D4HC61</accession>
<name>A0A9D4HC61_DREPO</name>